<reference evidence="2 3" key="1">
    <citation type="journal article" date="2013" name="Nat. Genet.">
        <title>The genome of the hydatid tapeworm Echinococcus granulosus.</title>
        <authorList>
            <person name="Zheng H."/>
            <person name="Zhang W."/>
            <person name="Zhang L."/>
            <person name="Zhang Z."/>
            <person name="Li J."/>
            <person name="Lu G."/>
            <person name="Zhu Y."/>
            <person name="Wang Y."/>
            <person name="Huang Y."/>
            <person name="Liu J."/>
            <person name="Kang H."/>
            <person name="Chen J."/>
            <person name="Wang L."/>
            <person name="Chen A."/>
            <person name="Yu S."/>
            <person name="Gao Z."/>
            <person name="Jin L."/>
            <person name="Gu W."/>
            <person name="Wang Z."/>
            <person name="Zhao L."/>
            <person name="Shi B."/>
            <person name="Wen H."/>
            <person name="Lin R."/>
            <person name="Jones M.K."/>
            <person name="Brejova B."/>
            <person name="Vinar T."/>
            <person name="Zhao G."/>
            <person name="McManus D.P."/>
            <person name="Chen Z."/>
            <person name="Zhou Y."/>
            <person name="Wang S."/>
        </authorList>
    </citation>
    <scope>NUCLEOTIDE SEQUENCE [LARGE SCALE GENOMIC DNA]</scope>
</reference>
<proteinExistence type="predicted"/>
<dbReference type="RefSeq" id="XP_024352743.1">
    <property type="nucleotide sequence ID" value="XM_024492860.1"/>
</dbReference>
<dbReference type="AlphaFoldDB" id="W6UT64"/>
<evidence type="ECO:0000313" key="3">
    <source>
        <dbReference type="Proteomes" id="UP000019149"/>
    </source>
</evidence>
<name>W6UT64_ECHGR</name>
<dbReference type="Proteomes" id="UP000019149">
    <property type="component" value="Unassembled WGS sequence"/>
</dbReference>
<feature type="region of interest" description="Disordered" evidence="1">
    <location>
        <begin position="1"/>
        <end position="31"/>
    </location>
</feature>
<dbReference type="KEGG" id="egl:EGR_03611"/>
<dbReference type="GeneID" id="36339326"/>
<dbReference type="EMBL" id="APAU02000019">
    <property type="protein sequence ID" value="EUB61547.1"/>
    <property type="molecule type" value="Genomic_DNA"/>
</dbReference>
<organism evidence="2 3">
    <name type="scientific">Echinococcus granulosus</name>
    <name type="common">Hydatid tapeworm</name>
    <dbReference type="NCBI Taxonomy" id="6210"/>
    <lineage>
        <taxon>Eukaryota</taxon>
        <taxon>Metazoa</taxon>
        <taxon>Spiralia</taxon>
        <taxon>Lophotrochozoa</taxon>
        <taxon>Platyhelminthes</taxon>
        <taxon>Cestoda</taxon>
        <taxon>Eucestoda</taxon>
        <taxon>Cyclophyllidea</taxon>
        <taxon>Taeniidae</taxon>
        <taxon>Echinococcus</taxon>
        <taxon>Echinococcus granulosus group</taxon>
    </lineage>
</organism>
<comment type="caution">
    <text evidence="2">The sequence shown here is derived from an EMBL/GenBank/DDBJ whole genome shotgun (WGS) entry which is preliminary data.</text>
</comment>
<protein>
    <submittedName>
        <fullName evidence="2">Uncharacterized protein</fullName>
    </submittedName>
</protein>
<gene>
    <name evidence="2" type="ORF">EGR_03611</name>
</gene>
<sequence>MWRPSPSYKSSMEVINQGSAKEQMTPKDRRDARLQTVRTPYCRAGAQAVENEAPVQLKNTAKQY</sequence>
<feature type="compositionally biased region" description="Polar residues" evidence="1">
    <location>
        <begin position="7"/>
        <end position="22"/>
    </location>
</feature>
<keyword evidence="3" id="KW-1185">Reference proteome</keyword>
<evidence type="ECO:0000313" key="2">
    <source>
        <dbReference type="EMBL" id="EUB61547.1"/>
    </source>
</evidence>
<evidence type="ECO:0000256" key="1">
    <source>
        <dbReference type="SAM" id="MobiDB-lite"/>
    </source>
</evidence>
<dbReference type="CTD" id="36339326"/>
<accession>W6UT64</accession>